<feature type="transmembrane region" description="Helical" evidence="1">
    <location>
        <begin position="112"/>
        <end position="133"/>
    </location>
</feature>
<accession>A0A2S9J4I5</accession>
<comment type="caution">
    <text evidence="3">The sequence shown here is derived from an EMBL/GenBank/DDBJ whole genome shotgun (WGS) entry which is preliminary data.</text>
</comment>
<evidence type="ECO:0000259" key="2">
    <source>
        <dbReference type="Pfam" id="PF09822"/>
    </source>
</evidence>
<feature type="transmembrane region" description="Helical" evidence="1">
    <location>
        <begin position="260"/>
        <end position="282"/>
    </location>
</feature>
<feature type="transmembrane region" description="Helical" evidence="1">
    <location>
        <begin position="736"/>
        <end position="760"/>
    </location>
</feature>
<sequence length="765" mass="86480">MKTTFKIAKTELQVLFYSPVAWLILTIFTFQIGLLFTNNFDGLVRVQSMNIALVNATQSLFSSVWGGIFPKVQSYLYLYMPLLTMSIMSREYSSGSIKLLYSSPISNSQIILGKYLALLLFGLVLTLTIGVFVLFTSTTLVNADIYPMLVGLLGLFLLLSAYSAVGLFMSSLTSYNIVAAIGTLCIFAAMNFARGLWQDIPFVREVTYWLAINGRTDTFIAGMVTTEDFFYFLFVDILFISFSIFRLQAVRKTQSTAIHLFKFGGMVMIVCVLGYLTTLPALKGYYDSTYQKRNTLTPSSQAIMAQLDGGFKITTYVNMLDANNFIGLPSSYKDDVSRFEKYIRFKPETKMEYVYYYHNTENPVLDRQFPTLNPEERLDTLRKFNKWNFDILPYNAIKDQVDLSGEDYRFVRVLERENGRKTFLRVYNDMVRVPTESEISAAIKRLVVDQLPVVGFVTGHGERDSRSSQDRGYKTITQEKTFRYSMINQGFDFKEVDLSQPIPQDINILIIAEPRQPYGEIELAHLNQYIESGRNMLLAGEPGQAEIFNKIAKPLGVALEPGTLVKNQEALQPDLLALKPTSAGVDFSFYLAPMIRREEVITMPGTAGIAIDDSSPFDATVLFATDSVGTWNEIESNNFIDAKPVLRKEANEREGKHPTVVALSRQLGGREQKILVTGDADWISNSELFAQRNQITAANFSLVSTAFYWLSDGEVPIDMRLPDPIDTALRIGESSWTYFNILFKIIIPLSMLGIGIIIWIRRRGR</sequence>
<feature type="transmembrane region" description="Helical" evidence="1">
    <location>
        <begin position="20"/>
        <end position="37"/>
    </location>
</feature>
<dbReference type="Proteomes" id="UP000239711">
    <property type="component" value="Unassembled WGS sequence"/>
</dbReference>
<keyword evidence="1" id="KW-0812">Transmembrane</keyword>
<dbReference type="EMBL" id="PVBQ01000006">
    <property type="protein sequence ID" value="PRD47639.1"/>
    <property type="molecule type" value="Genomic_DNA"/>
</dbReference>
<dbReference type="GO" id="GO:0005886">
    <property type="term" value="C:plasma membrane"/>
    <property type="evidence" value="ECO:0007669"/>
    <property type="project" value="UniProtKB-SubCell"/>
</dbReference>
<feature type="domain" description="ABC-type uncharacterised transport system" evidence="2">
    <location>
        <begin position="452"/>
        <end position="547"/>
    </location>
</feature>
<feature type="transmembrane region" description="Helical" evidence="1">
    <location>
        <begin position="145"/>
        <end position="168"/>
    </location>
</feature>
<organism evidence="3 4">
    <name type="scientific">Sphingobacterium haloxyli</name>
    <dbReference type="NCBI Taxonomy" id="2100533"/>
    <lineage>
        <taxon>Bacteria</taxon>
        <taxon>Pseudomonadati</taxon>
        <taxon>Bacteroidota</taxon>
        <taxon>Sphingobacteriia</taxon>
        <taxon>Sphingobacteriales</taxon>
        <taxon>Sphingobacteriaceae</taxon>
        <taxon>Sphingobacterium</taxon>
    </lineage>
</organism>
<dbReference type="AlphaFoldDB" id="A0A2S9J4I5"/>
<keyword evidence="1" id="KW-1133">Transmembrane helix</keyword>
<keyword evidence="4" id="KW-1185">Reference proteome</keyword>
<reference evidence="3 4" key="1">
    <citation type="submission" date="2018-02" db="EMBL/GenBank/DDBJ databases">
        <title>The draft genome of Sphingobacterium sp. 5JN-11.</title>
        <authorList>
            <person name="Liu L."/>
            <person name="Li L."/>
            <person name="Liang L."/>
            <person name="Zhang X."/>
            <person name="Wang T."/>
        </authorList>
    </citation>
    <scope>NUCLEOTIDE SEQUENCE [LARGE SCALE GENOMIC DNA]</scope>
    <source>
        <strain evidence="3 4">5JN-11</strain>
    </source>
</reference>
<keyword evidence="1" id="KW-0472">Membrane</keyword>
<feature type="transmembrane region" description="Helical" evidence="1">
    <location>
        <begin position="175"/>
        <end position="193"/>
    </location>
</feature>
<feature type="transmembrane region" description="Helical" evidence="1">
    <location>
        <begin position="49"/>
        <end position="68"/>
    </location>
</feature>
<gene>
    <name evidence="3" type="ORF">C5745_10050</name>
</gene>
<dbReference type="OrthoDB" id="609779at2"/>
<dbReference type="Pfam" id="PF12679">
    <property type="entry name" value="ABC2_membrane_2"/>
    <property type="match status" value="1"/>
</dbReference>
<name>A0A2S9J4I5_9SPHI</name>
<evidence type="ECO:0000313" key="3">
    <source>
        <dbReference type="EMBL" id="PRD47639.1"/>
    </source>
</evidence>
<dbReference type="RefSeq" id="WP_105716862.1">
    <property type="nucleotide sequence ID" value="NZ_PVBQ01000006.1"/>
</dbReference>
<protein>
    <submittedName>
        <fullName evidence="3">ABC transporter</fullName>
    </submittedName>
</protein>
<feature type="transmembrane region" description="Helical" evidence="1">
    <location>
        <begin position="229"/>
        <end position="248"/>
    </location>
</feature>
<dbReference type="InterPro" id="IPR019196">
    <property type="entry name" value="ABC_transp_unknown"/>
</dbReference>
<dbReference type="GO" id="GO:0140359">
    <property type="term" value="F:ABC-type transporter activity"/>
    <property type="evidence" value="ECO:0007669"/>
    <property type="project" value="InterPro"/>
</dbReference>
<evidence type="ECO:0000256" key="1">
    <source>
        <dbReference type="SAM" id="Phobius"/>
    </source>
</evidence>
<dbReference type="Pfam" id="PF09822">
    <property type="entry name" value="ABC_transp_aux"/>
    <property type="match status" value="1"/>
</dbReference>
<proteinExistence type="predicted"/>
<evidence type="ECO:0000313" key="4">
    <source>
        <dbReference type="Proteomes" id="UP000239711"/>
    </source>
</evidence>